<evidence type="ECO:0000313" key="2">
    <source>
        <dbReference type="EMBL" id="GIL41036.1"/>
    </source>
</evidence>
<dbReference type="Pfam" id="PF13692">
    <property type="entry name" value="Glyco_trans_1_4"/>
    <property type="match status" value="1"/>
</dbReference>
<sequence length="336" mass="37093">MRILFVTDAWHPQINGVVRTLSTTGTELEALGHAVAFVGPDRFRTFPLPTYPEIRIALTPGRRLLEEVERFQPTAIHIATEGPLGWAARGMCRSRGWRFSTSYHTRFPEYVAERAPVPLSVSYAVLRHFHANSSALMVATNSIERELAERGFANLRRWTRGVDVNQFRPRNDNDEPLFGDVQRPIALYVGRVAVEKNIEAFLEAPFKGSKIVVGDGPQRAELARKYGHVKFLGAQHGDMLARTFAAADVFVFPSKTDTFGLVMLEALASGVPVAAYPVAGPIDVLGGTDVACLDDDLGFAIEQALAIPRDRCRQFALGHSWHASAQQFLANLQPCA</sequence>
<gene>
    <name evidence="2" type="ORF">TMPK1_32730</name>
</gene>
<evidence type="ECO:0000313" key="3">
    <source>
        <dbReference type="Proteomes" id="UP000681075"/>
    </source>
</evidence>
<feature type="domain" description="Glycosyltransferase subfamily 4-like N-terminal" evidence="1">
    <location>
        <begin position="14"/>
        <end position="165"/>
    </location>
</feature>
<dbReference type="RefSeq" id="WP_420244347.1">
    <property type="nucleotide sequence ID" value="NZ_BOPV01000001.1"/>
</dbReference>
<dbReference type="Proteomes" id="UP000681075">
    <property type="component" value="Unassembled WGS sequence"/>
</dbReference>
<organism evidence="2 3">
    <name type="scientific">Roseiterribacter gracilis</name>
    <dbReference type="NCBI Taxonomy" id="2812848"/>
    <lineage>
        <taxon>Bacteria</taxon>
        <taxon>Pseudomonadati</taxon>
        <taxon>Pseudomonadota</taxon>
        <taxon>Alphaproteobacteria</taxon>
        <taxon>Rhodospirillales</taxon>
        <taxon>Roseiterribacteraceae</taxon>
        <taxon>Roseiterribacter</taxon>
    </lineage>
</organism>
<dbReference type="Gene3D" id="3.40.50.2000">
    <property type="entry name" value="Glycogen Phosphorylase B"/>
    <property type="match status" value="2"/>
</dbReference>
<dbReference type="GO" id="GO:0016757">
    <property type="term" value="F:glycosyltransferase activity"/>
    <property type="evidence" value="ECO:0007669"/>
    <property type="project" value="UniProtKB-ARBA"/>
</dbReference>
<reference evidence="2" key="1">
    <citation type="submission" date="2021-02" db="EMBL/GenBank/DDBJ databases">
        <title>Genome sequence of Rhodospirillales sp. strain TMPK1 isolated from soil.</title>
        <authorList>
            <person name="Nakai R."/>
            <person name="Kusada H."/>
            <person name="Tamaki H."/>
        </authorList>
    </citation>
    <scope>NUCLEOTIDE SEQUENCE</scope>
    <source>
        <strain evidence="2">TMPK1</strain>
    </source>
</reference>
<dbReference type="PANTHER" id="PTHR45947:SF3">
    <property type="entry name" value="SULFOQUINOVOSYL TRANSFERASE SQD2"/>
    <property type="match status" value="1"/>
</dbReference>
<name>A0A8S8XID2_9PROT</name>
<protein>
    <submittedName>
        <fullName evidence="2">GDP-mannose-dependent alpha-mannosyltransferase</fullName>
    </submittedName>
</protein>
<dbReference type="SUPFAM" id="SSF53756">
    <property type="entry name" value="UDP-Glycosyltransferase/glycogen phosphorylase"/>
    <property type="match status" value="1"/>
</dbReference>
<dbReference type="PANTHER" id="PTHR45947">
    <property type="entry name" value="SULFOQUINOVOSYL TRANSFERASE SQD2"/>
    <property type="match status" value="1"/>
</dbReference>
<dbReference type="AlphaFoldDB" id="A0A8S8XID2"/>
<dbReference type="InterPro" id="IPR028098">
    <property type="entry name" value="Glyco_trans_4-like_N"/>
</dbReference>
<comment type="caution">
    <text evidence="2">The sequence shown here is derived from an EMBL/GenBank/DDBJ whole genome shotgun (WGS) entry which is preliminary data.</text>
</comment>
<evidence type="ECO:0000259" key="1">
    <source>
        <dbReference type="Pfam" id="PF13439"/>
    </source>
</evidence>
<dbReference type="InterPro" id="IPR050194">
    <property type="entry name" value="Glycosyltransferase_grp1"/>
</dbReference>
<proteinExistence type="predicted"/>
<dbReference type="CDD" id="cd03814">
    <property type="entry name" value="GT4-like"/>
    <property type="match status" value="1"/>
</dbReference>
<accession>A0A8S8XID2</accession>
<dbReference type="Pfam" id="PF13439">
    <property type="entry name" value="Glyco_transf_4"/>
    <property type="match status" value="1"/>
</dbReference>
<keyword evidence="3" id="KW-1185">Reference proteome</keyword>
<dbReference type="EMBL" id="BOPV01000001">
    <property type="protein sequence ID" value="GIL41036.1"/>
    <property type="molecule type" value="Genomic_DNA"/>
</dbReference>